<evidence type="ECO:0000259" key="6">
    <source>
        <dbReference type="Pfam" id="PF04932"/>
    </source>
</evidence>
<dbReference type="EMBL" id="FONQ01000002">
    <property type="protein sequence ID" value="SFE53592.1"/>
    <property type="molecule type" value="Genomic_DNA"/>
</dbReference>
<feature type="transmembrane region" description="Helical" evidence="5">
    <location>
        <begin position="118"/>
        <end position="138"/>
    </location>
</feature>
<feature type="transmembrane region" description="Helical" evidence="5">
    <location>
        <begin position="62"/>
        <end position="80"/>
    </location>
</feature>
<gene>
    <name evidence="7" type="ORF">SAMN04488131_102294</name>
</gene>
<dbReference type="InterPro" id="IPR007016">
    <property type="entry name" value="O-antigen_ligase-rel_domated"/>
</dbReference>
<sequence length="408" mass="47259">MRVKTKINDFSIEKAVPYVAFFCGLFVLLPFKVKPITVMVFFLLCLFSIFKYRISAKIKMKTVFMFSIFFIVYALSLFFSENIQKGFAILVRSIPILIIPLGYSFLTCETKVKFNQVFRKTFIIAASIYSILIFIYLFQLGYFSQKHDLYYCYSYITFEFWGMNEHPIYISIFFSVALFFILMEGFKNKIFNFILFLVLISGLLILARKGVVVSFCILSGILLFLKRDKKQIAKLVFVFISLMVLSLSIAEIRNRFLEIFDTSSIVNNKETSSGIRYILWNTSAKVIQISDYLGYGIGDAQAVLSTQLAADGYTVLSEENYNAHNQFLQIGLATGIVGICLYLFSLLYFIRIFIKRKNAEGVVFLLFFIFVFLFESVLERQNGIIIYSFTNCMFIYASEFDKNLKNEI</sequence>
<dbReference type="GO" id="GO:0016020">
    <property type="term" value="C:membrane"/>
    <property type="evidence" value="ECO:0007669"/>
    <property type="project" value="UniProtKB-SubCell"/>
</dbReference>
<feature type="transmembrane region" description="Helical" evidence="5">
    <location>
        <begin position="35"/>
        <end position="50"/>
    </location>
</feature>
<dbReference type="Pfam" id="PF04932">
    <property type="entry name" value="Wzy_C"/>
    <property type="match status" value="1"/>
</dbReference>
<organism evidence="7 8">
    <name type="scientific">Flavobacterium xueshanense</name>
    <dbReference type="NCBI Taxonomy" id="935223"/>
    <lineage>
        <taxon>Bacteria</taxon>
        <taxon>Pseudomonadati</taxon>
        <taxon>Bacteroidota</taxon>
        <taxon>Flavobacteriia</taxon>
        <taxon>Flavobacteriales</taxon>
        <taxon>Flavobacteriaceae</taxon>
        <taxon>Flavobacterium</taxon>
    </lineage>
</organism>
<dbReference type="InterPro" id="IPR051533">
    <property type="entry name" value="WaaL-like"/>
</dbReference>
<keyword evidence="4 5" id="KW-0472">Membrane</keyword>
<feature type="transmembrane region" description="Helical" evidence="5">
    <location>
        <begin position="12"/>
        <end position="29"/>
    </location>
</feature>
<keyword evidence="2 5" id="KW-0812">Transmembrane</keyword>
<dbReference type="AlphaFoldDB" id="A0A1I2BBK4"/>
<keyword evidence="7" id="KW-0436">Ligase</keyword>
<feature type="transmembrane region" description="Helical" evidence="5">
    <location>
        <begin position="362"/>
        <end position="378"/>
    </location>
</feature>
<evidence type="ECO:0000256" key="3">
    <source>
        <dbReference type="ARBA" id="ARBA00022989"/>
    </source>
</evidence>
<dbReference type="PANTHER" id="PTHR37422">
    <property type="entry name" value="TEICHURONIC ACID BIOSYNTHESIS PROTEIN TUAE"/>
    <property type="match status" value="1"/>
</dbReference>
<evidence type="ECO:0000256" key="2">
    <source>
        <dbReference type="ARBA" id="ARBA00022692"/>
    </source>
</evidence>
<feature type="transmembrane region" description="Helical" evidence="5">
    <location>
        <begin position="86"/>
        <end position="106"/>
    </location>
</feature>
<accession>A0A1I2BBK4</accession>
<dbReference type="Proteomes" id="UP000198596">
    <property type="component" value="Unassembled WGS sequence"/>
</dbReference>
<protein>
    <submittedName>
        <fullName evidence="7">O-antigen ligase</fullName>
    </submittedName>
</protein>
<feature type="transmembrane region" description="Helical" evidence="5">
    <location>
        <begin position="330"/>
        <end position="350"/>
    </location>
</feature>
<feature type="transmembrane region" description="Helical" evidence="5">
    <location>
        <begin position="193"/>
        <end position="225"/>
    </location>
</feature>
<feature type="transmembrane region" description="Helical" evidence="5">
    <location>
        <begin position="231"/>
        <end position="250"/>
    </location>
</feature>
<evidence type="ECO:0000313" key="7">
    <source>
        <dbReference type="EMBL" id="SFE53592.1"/>
    </source>
</evidence>
<comment type="subcellular location">
    <subcellularLocation>
        <location evidence="1">Membrane</location>
        <topology evidence="1">Multi-pass membrane protein</topology>
    </subcellularLocation>
</comment>
<keyword evidence="3 5" id="KW-1133">Transmembrane helix</keyword>
<feature type="transmembrane region" description="Helical" evidence="5">
    <location>
        <begin position="384"/>
        <end position="400"/>
    </location>
</feature>
<dbReference type="OrthoDB" id="1631746at2"/>
<evidence type="ECO:0000256" key="4">
    <source>
        <dbReference type="ARBA" id="ARBA00023136"/>
    </source>
</evidence>
<feature type="transmembrane region" description="Helical" evidence="5">
    <location>
        <begin position="168"/>
        <end position="186"/>
    </location>
</feature>
<reference evidence="8" key="1">
    <citation type="submission" date="2016-10" db="EMBL/GenBank/DDBJ databases">
        <authorList>
            <person name="Varghese N."/>
            <person name="Submissions S."/>
        </authorList>
    </citation>
    <scope>NUCLEOTIDE SEQUENCE [LARGE SCALE GENOMIC DNA]</scope>
    <source>
        <strain evidence="8">CGMCC 1.9227</strain>
    </source>
</reference>
<dbReference type="GO" id="GO:0016874">
    <property type="term" value="F:ligase activity"/>
    <property type="evidence" value="ECO:0007669"/>
    <property type="project" value="UniProtKB-KW"/>
</dbReference>
<proteinExistence type="predicted"/>
<evidence type="ECO:0000313" key="8">
    <source>
        <dbReference type="Proteomes" id="UP000198596"/>
    </source>
</evidence>
<dbReference type="PANTHER" id="PTHR37422:SF17">
    <property type="entry name" value="O-ANTIGEN LIGASE"/>
    <property type="match status" value="1"/>
</dbReference>
<evidence type="ECO:0000256" key="5">
    <source>
        <dbReference type="SAM" id="Phobius"/>
    </source>
</evidence>
<name>A0A1I2BBK4_9FLAO</name>
<feature type="domain" description="O-antigen ligase-related" evidence="6">
    <location>
        <begin position="195"/>
        <end position="343"/>
    </location>
</feature>
<evidence type="ECO:0000256" key="1">
    <source>
        <dbReference type="ARBA" id="ARBA00004141"/>
    </source>
</evidence>
<keyword evidence="8" id="KW-1185">Reference proteome</keyword>
<dbReference type="STRING" id="935223.SAMN04488131_102294"/>